<dbReference type="Pfam" id="PF04055">
    <property type="entry name" value="Radical_SAM"/>
    <property type="match status" value="1"/>
</dbReference>
<dbReference type="PANTHER" id="PTHR43583">
    <property type="entry name" value="2-IMINOACETATE SYNTHASE"/>
    <property type="match status" value="1"/>
</dbReference>
<evidence type="ECO:0000313" key="9">
    <source>
        <dbReference type="Proteomes" id="UP000178602"/>
    </source>
</evidence>
<dbReference type="AlphaFoldDB" id="A0A1F4T7Y9"/>
<dbReference type="GO" id="GO:0005506">
    <property type="term" value="F:iron ion binding"/>
    <property type="evidence" value="ECO:0007669"/>
    <property type="project" value="InterPro"/>
</dbReference>
<dbReference type="CDD" id="cd01335">
    <property type="entry name" value="Radical_SAM"/>
    <property type="match status" value="1"/>
</dbReference>
<dbReference type="SFLD" id="SFLDG01060">
    <property type="entry name" value="BATS_domain_containing"/>
    <property type="match status" value="1"/>
</dbReference>
<accession>A0A1F4T7Y9</accession>
<dbReference type="Gene3D" id="3.20.20.70">
    <property type="entry name" value="Aldolase class I"/>
    <property type="match status" value="1"/>
</dbReference>
<sequence length="332" mass="37877">MNLRDFKKIIYGERELSELMVSARKETLKHFGRTIQLYAPLYISNECVNSCVYCGFNRCSGIKRSTLTIEQIIGEAKHLLSEGFQHLLLLTGEDQVKVPVGYIREAAVELKKMFTSLSIEIYPLTEEGYKTLVDAGVDGLTIYQETYHRPTYQAVHPDGPKRDYGWRFASPARGARAGIRKVGLGFLLGLYDWRFEAVQLAEHLQSLLKNYWQTQFQVSFPRINPAETAYQVKHPVGDDDFLRLVCALRLLFPEIGFALSTRERAAFRDRIFQFGITQMSAGSKTSPGGYALAQKSGKQFEIADARTPREVSRALRRSGYEPVWKDWERELG</sequence>
<dbReference type="PROSITE" id="PS51918">
    <property type="entry name" value="RADICAL_SAM"/>
    <property type="match status" value="1"/>
</dbReference>
<keyword evidence="3" id="KW-0949">S-adenosyl-L-methionine</keyword>
<dbReference type="SFLD" id="SFLDS00029">
    <property type="entry name" value="Radical_SAM"/>
    <property type="match status" value="1"/>
</dbReference>
<dbReference type="GO" id="GO:0003824">
    <property type="term" value="F:catalytic activity"/>
    <property type="evidence" value="ECO:0007669"/>
    <property type="project" value="InterPro"/>
</dbReference>
<name>A0A1F4T7Y9_UNCSA</name>
<dbReference type="InterPro" id="IPR013785">
    <property type="entry name" value="Aldolase_TIM"/>
</dbReference>
<dbReference type="SFLD" id="SFLDF00301">
    <property type="entry name" value="2-iminoacetate_synthase_(ThiH)"/>
    <property type="match status" value="1"/>
</dbReference>
<comment type="caution">
    <text evidence="8">The sequence shown here is derived from an EMBL/GenBank/DDBJ whole genome shotgun (WGS) entry which is preliminary data.</text>
</comment>
<dbReference type="InterPro" id="IPR034428">
    <property type="entry name" value="ThiH/NoCL/HydG-like"/>
</dbReference>
<feature type="domain" description="Radical SAM core" evidence="7">
    <location>
        <begin position="33"/>
        <end position="254"/>
    </location>
</feature>
<dbReference type="SUPFAM" id="SSF102114">
    <property type="entry name" value="Radical SAM enzymes"/>
    <property type="match status" value="1"/>
</dbReference>
<dbReference type="SMART" id="SM00876">
    <property type="entry name" value="BATS"/>
    <property type="match status" value="1"/>
</dbReference>
<dbReference type="EMBL" id="MEUG01000001">
    <property type="protein sequence ID" value="OGC28828.1"/>
    <property type="molecule type" value="Genomic_DNA"/>
</dbReference>
<organism evidence="8 9">
    <name type="scientific">candidate division WOR-1 bacterium RIFOXYC12_FULL_54_18</name>
    <dbReference type="NCBI Taxonomy" id="1802584"/>
    <lineage>
        <taxon>Bacteria</taxon>
        <taxon>Bacillati</taxon>
        <taxon>Saganbacteria</taxon>
    </lineage>
</organism>
<protein>
    <submittedName>
        <fullName evidence="8">Thiamine biosynthesis protein ThiH</fullName>
    </submittedName>
</protein>
<keyword evidence="4" id="KW-0479">Metal-binding</keyword>
<evidence type="ECO:0000313" key="8">
    <source>
        <dbReference type="EMBL" id="OGC28828.1"/>
    </source>
</evidence>
<evidence type="ECO:0000259" key="7">
    <source>
        <dbReference type="PROSITE" id="PS51918"/>
    </source>
</evidence>
<evidence type="ECO:0000256" key="3">
    <source>
        <dbReference type="ARBA" id="ARBA00022691"/>
    </source>
</evidence>
<evidence type="ECO:0000256" key="6">
    <source>
        <dbReference type="ARBA" id="ARBA00023014"/>
    </source>
</evidence>
<evidence type="ECO:0000256" key="1">
    <source>
        <dbReference type="ARBA" id="ARBA00001966"/>
    </source>
</evidence>
<dbReference type="InterPro" id="IPR007197">
    <property type="entry name" value="rSAM"/>
</dbReference>
<dbReference type="NCBIfam" id="TIGR02351">
    <property type="entry name" value="thiH"/>
    <property type="match status" value="1"/>
</dbReference>
<dbReference type="GO" id="GO:0009228">
    <property type="term" value="P:thiamine biosynthetic process"/>
    <property type="evidence" value="ECO:0007669"/>
    <property type="project" value="InterPro"/>
</dbReference>
<dbReference type="SFLD" id="SFLDG01081">
    <property type="entry name" value="cleavage_of_the_Ca-Cb_bond_in"/>
    <property type="match status" value="1"/>
</dbReference>
<keyword evidence="6" id="KW-0411">Iron-sulfur</keyword>
<dbReference type="PANTHER" id="PTHR43583:SF1">
    <property type="entry name" value="2-IMINOACETATE SYNTHASE"/>
    <property type="match status" value="1"/>
</dbReference>
<evidence type="ECO:0000256" key="2">
    <source>
        <dbReference type="ARBA" id="ARBA00022485"/>
    </source>
</evidence>
<keyword evidence="2" id="KW-0004">4Fe-4S</keyword>
<keyword evidence="5" id="KW-0408">Iron</keyword>
<reference evidence="8 9" key="1">
    <citation type="journal article" date="2016" name="Nat. Commun.">
        <title>Thousands of microbial genomes shed light on interconnected biogeochemical processes in an aquifer system.</title>
        <authorList>
            <person name="Anantharaman K."/>
            <person name="Brown C.T."/>
            <person name="Hug L.A."/>
            <person name="Sharon I."/>
            <person name="Castelle C.J."/>
            <person name="Probst A.J."/>
            <person name="Thomas B.C."/>
            <person name="Singh A."/>
            <person name="Wilkins M.J."/>
            <person name="Karaoz U."/>
            <person name="Brodie E.L."/>
            <person name="Williams K.H."/>
            <person name="Hubbard S.S."/>
            <person name="Banfield J.F."/>
        </authorList>
    </citation>
    <scope>NUCLEOTIDE SEQUENCE [LARGE SCALE GENOMIC DNA]</scope>
</reference>
<dbReference type="InterPro" id="IPR010722">
    <property type="entry name" value="BATS_dom"/>
</dbReference>
<dbReference type="InterPro" id="IPR058240">
    <property type="entry name" value="rSAM_sf"/>
</dbReference>
<comment type="cofactor">
    <cofactor evidence="1">
        <name>[4Fe-4S] cluster</name>
        <dbReference type="ChEBI" id="CHEBI:49883"/>
    </cofactor>
</comment>
<gene>
    <name evidence="8" type="ORF">A3K49_07785</name>
</gene>
<dbReference type="InterPro" id="IPR012726">
    <property type="entry name" value="ThiH"/>
</dbReference>
<dbReference type="Proteomes" id="UP000178602">
    <property type="component" value="Unassembled WGS sequence"/>
</dbReference>
<proteinExistence type="predicted"/>
<evidence type="ECO:0000256" key="5">
    <source>
        <dbReference type="ARBA" id="ARBA00023004"/>
    </source>
</evidence>
<dbReference type="GO" id="GO:0051539">
    <property type="term" value="F:4 iron, 4 sulfur cluster binding"/>
    <property type="evidence" value="ECO:0007669"/>
    <property type="project" value="UniProtKB-KW"/>
</dbReference>
<dbReference type="Pfam" id="PF06968">
    <property type="entry name" value="BATS"/>
    <property type="match status" value="1"/>
</dbReference>
<evidence type="ECO:0000256" key="4">
    <source>
        <dbReference type="ARBA" id="ARBA00022723"/>
    </source>
</evidence>